<evidence type="ECO:0000256" key="4">
    <source>
        <dbReference type="PROSITE-ProRule" id="PRU00024"/>
    </source>
</evidence>
<dbReference type="PANTHER" id="PTHR25462">
    <property type="entry name" value="BONUS, ISOFORM C-RELATED"/>
    <property type="match status" value="1"/>
</dbReference>
<evidence type="ECO:0000256" key="3">
    <source>
        <dbReference type="ARBA" id="ARBA00022833"/>
    </source>
</evidence>
<dbReference type="CDD" id="cd16579">
    <property type="entry name" value="RING-HC_PML_C-V"/>
    <property type="match status" value="1"/>
</dbReference>
<feature type="domain" description="RING-type" evidence="6">
    <location>
        <begin position="56"/>
        <end position="99"/>
    </location>
</feature>
<dbReference type="Pfam" id="PF13445">
    <property type="entry name" value="zf-RING_UBOX"/>
    <property type="match status" value="1"/>
</dbReference>
<dbReference type="Gene3D" id="3.30.160.60">
    <property type="entry name" value="Classic Zinc Finger"/>
    <property type="match status" value="1"/>
</dbReference>
<keyword evidence="3" id="KW-0862">Zinc</keyword>
<feature type="domain" description="B box-type" evidence="7">
    <location>
        <begin position="194"/>
        <end position="235"/>
    </location>
</feature>
<evidence type="ECO:0000259" key="7">
    <source>
        <dbReference type="PROSITE" id="PS50119"/>
    </source>
</evidence>
<dbReference type="PROSITE" id="PS50119">
    <property type="entry name" value="ZF_BBOX"/>
    <property type="match status" value="2"/>
</dbReference>
<proteinExistence type="predicted"/>
<name>A0A8S4NBG4_OWEFU</name>
<evidence type="ECO:0000259" key="6">
    <source>
        <dbReference type="PROSITE" id="PS50089"/>
    </source>
</evidence>
<feature type="domain" description="B box-type" evidence="7">
    <location>
        <begin position="132"/>
        <end position="179"/>
    </location>
</feature>
<keyword evidence="2 4" id="KW-0863">Zinc-finger</keyword>
<organism evidence="8 9">
    <name type="scientific">Owenia fusiformis</name>
    <name type="common">Polychaete worm</name>
    <dbReference type="NCBI Taxonomy" id="6347"/>
    <lineage>
        <taxon>Eukaryota</taxon>
        <taxon>Metazoa</taxon>
        <taxon>Spiralia</taxon>
        <taxon>Lophotrochozoa</taxon>
        <taxon>Annelida</taxon>
        <taxon>Polychaeta</taxon>
        <taxon>Sedentaria</taxon>
        <taxon>Canalipalpata</taxon>
        <taxon>Sabellida</taxon>
        <taxon>Oweniida</taxon>
        <taxon>Oweniidae</taxon>
        <taxon>Owenia</taxon>
    </lineage>
</organism>
<dbReference type="PROSITE" id="PS00518">
    <property type="entry name" value="ZF_RING_1"/>
    <property type="match status" value="1"/>
</dbReference>
<dbReference type="InterPro" id="IPR027370">
    <property type="entry name" value="Znf-RING_euk"/>
</dbReference>
<feature type="compositionally biased region" description="Pro residues" evidence="5">
    <location>
        <begin position="14"/>
        <end position="35"/>
    </location>
</feature>
<dbReference type="PROSITE" id="PS50089">
    <property type="entry name" value="ZF_RING_2"/>
    <property type="match status" value="1"/>
</dbReference>
<dbReference type="Proteomes" id="UP000749559">
    <property type="component" value="Unassembled WGS sequence"/>
</dbReference>
<keyword evidence="9" id="KW-1185">Reference proteome</keyword>
<dbReference type="PANTHER" id="PTHR25462:SF296">
    <property type="entry name" value="MEIOTIC P26, ISOFORM F"/>
    <property type="match status" value="1"/>
</dbReference>
<dbReference type="AlphaFoldDB" id="A0A8S4NBG4"/>
<evidence type="ECO:0000313" key="8">
    <source>
        <dbReference type="EMBL" id="CAH1778163.1"/>
    </source>
</evidence>
<comment type="caution">
    <text evidence="8">The sequence shown here is derived from an EMBL/GenBank/DDBJ whole genome shotgun (WGS) entry which is preliminary data.</text>
</comment>
<dbReference type="OrthoDB" id="1616686at2759"/>
<evidence type="ECO:0000256" key="2">
    <source>
        <dbReference type="ARBA" id="ARBA00022771"/>
    </source>
</evidence>
<feature type="non-terminal residue" evidence="8">
    <location>
        <position position="380"/>
    </location>
</feature>
<reference evidence="8" key="1">
    <citation type="submission" date="2022-03" db="EMBL/GenBank/DDBJ databases">
        <authorList>
            <person name="Martin C."/>
        </authorList>
    </citation>
    <scope>NUCLEOTIDE SEQUENCE</scope>
</reference>
<dbReference type="InterPro" id="IPR017907">
    <property type="entry name" value="Znf_RING_CS"/>
</dbReference>
<dbReference type="SUPFAM" id="SSF57845">
    <property type="entry name" value="B-box zinc-binding domain"/>
    <property type="match status" value="1"/>
</dbReference>
<dbReference type="GO" id="GO:0008270">
    <property type="term" value="F:zinc ion binding"/>
    <property type="evidence" value="ECO:0007669"/>
    <property type="project" value="UniProtKB-KW"/>
</dbReference>
<dbReference type="CDD" id="cd19757">
    <property type="entry name" value="Bbox1"/>
    <property type="match status" value="1"/>
</dbReference>
<protein>
    <submittedName>
        <fullName evidence="8">Uncharacterized protein</fullName>
    </submittedName>
</protein>
<dbReference type="InterPro" id="IPR001841">
    <property type="entry name" value="Znf_RING"/>
</dbReference>
<dbReference type="InterPro" id="IPR013083">
    <property type="entry name" value="Znf_RING/FYVE/PHD"/>
</dbReference>
<gene>
    <name evidence="8" type="ORF">OFUS_LOCUS5125</name>
</gene>
<evidence type="ECO:0000256" key="5">
    <source>
        <dbReference type="SAM" id="MobiDB-lite"/>
    </source>
</evidence>
<sequence>MFRTVCQEMQSPSPALPPPLPPPHHTLGPKPPKPAPQINGEVPDARESIDQRFLFCHICQETYRRPKVLPCLHSFCKPCLEDYAAQQAQDGAVPCPICNCQAVIPKEGIAGFKTNTFINSLNGGDDLANGPRRCDFCVKRGKTASAILKCLECREFLCGACSENHKLTSITMHHHTLSLADLRSGRYSREIRAIEQVTCDIHKNEVIMLYCLKCRQPICRDCKVNAHDGHDCAPLKDATERHVSKVSTLMDKLKSHMDLETKMLEDYNDYSSKLKLSHTELVRAIQQRDDELCELVHKLRDKTIEREAKLYQDEKKYIMEERDRMHGNINAMNTAHSFTENILKHGQDVDIMSLSKPILDRIASLCLPQAIPDRKKFSFQ</sequence>
<dbReference type="SUPFAM" id="SSF57850">
    <property type="entry name" value="RING/U-box"/>
    <property type="match status" value="1"/>
</dbReference>
<dbReference type="SMART" id="SM00336">
    <property type="entry name" value="BBOX"/>
    <property type="match status" value="2"/>
</dbReference>
<dbReference type="InterPro" id="IPR000315">
    <property type="entry name" value="Znf_B-box"/>
</dbReference>
<dbReference type="Pfam" id="PF00643">
    <property type="entry name" value="zf-B_box"/>
    <property type="match status" value="1"/>
</dbReference>
<dbReference type="InterPro" id="IPR047153">
    <property type="entry name" value="TRIM45/56/19-like"/>
</dbReference>
<evidence type="ECO:0000256" key="1">
    <source>
        <dbReference type="ARBA" id="ARBA00022723"/>
    </source>
</evidence>
<feature type="region of interest" description="Disordered" evidence="5">
    <location>
        <begin position="1"/>
        <end position="41"/>
    </location>
</feature>
<dbReference type="EMBL" id="CAIIXF020000002">
    <property type="protein sequence ID" value="CAH1778163.1"/>
    <property type="molecule type" value="Genomic_DNA"/>
</dbReference>
<dbReference type="Gene3D" id="3.30.40.10">
    <property type="entry name" value="Zinc/RING finger domain, C3HC4 (zinc finger)"/>
    <property type="match status" value="1"/>
</dbReference>
<accession>A0A8S4NBG4</accession>
<evidence type="ECO:0000313" key="9">
    <source>
        <dbReference type="Proteomes" id="UP000749559"/>
    </source>
</evidence>
<keyword evidence="1" id="KW-0479">Metal-binding</keyword>
<dbReference type="SMART" id="SM00184">
    <property type="entry name" value="RING"/>
    <property type="match status" value="1"/>
</dbReference>